<evidence type="ECO:0000313" key="4">
    <source>
        <dbReference type="EMBL" id="MQL93920.1"/>
    </source>
</evidence>
<evidence type="ECO:0000256" key="3">
    <source>
        <dbReference type="SAM" id="Phobius"/>
    </source>
</evidence>
<feature type="transmembrane region" description="Helical" evidence="3">
    <location>
        <begin position="267"/>
        <end position="285"/>
    </location>
</feature>
<gene>
    <name evidence="4" type="ORF">Taro_026571</name>
</gene>
<name>A0A843VJX7_COLES</name>
<feature type="region of interest" description="Disordered" evidence="2">
    <location>
        <begin position="1"/>
        <end position="21"/>
    </location>
</feature>
<evidence type="ECO:0000256" key="1">
    <source>
        <dbReference type="ARBA" id="ARBA00023303"/>
    </source>
</evidence>
<dbReference type="GO" id="GO:0034220">
    <property type="term" value="P:monoatomic ion transmembrane transport"/>
    <property type="evidence" value="ECO:0007669"/>
    <property type="project" value="UniProtKB-KW"/>
</dbReference>
<keyword evidence="5" id="KW-1185">Reference proteome</keyword>
<comment type="caution">
    <text evidence="4">The sequence shown here is derived from an EMBL/GenBank/DDBJ whole genome shotgun (WGS) entry which is preliminary data.</text>
</comment>
<dbReference type="Proteomes" id="UP000652761">
    <property type="component" value="Unassembled WGS sequence"/>
</dbReference>
<dbReference type="OrthoDB" id="421226at2759"/>
<dbReference type="PANTHER" id="PTHR45651:SF11">
    <property type="entry name" value="CYCLIC NUCLEOTIDE-GATED ION CHANNEL 20, CHLOROPLASTIC-RELATED"/>
    <property type="match status" value="1"/>
</dbReference>
<keyword evidence="3" id="KW-0812">Transmembrane</keyword>
<proteinExistence type="predicted"/>
<dbReference type="EMBL" id="NMUH01001611">
    <property type="protein sequence ID" value="MQL93920.1"/>
    <property type="molecule type" value="Genomic_DNA"/>
</dbReference>
<sequence>MPEGEREAFPMTSDGSLPAPVRDRDVELCRTTRRSSSFRTAFADTEASASFHGADRFPVMFHTGPLMRSPAAAQFSPMSGPLYGGRNRGTPTPHPRPLLLPAAGEGRWGKTRAVASEKACAGGWVDEGGGYGGGRKGHLLDSGQLGMCSNPYCTTCPGAYHAKGASPKRPHGSSNYLDDRVTSFALCLFSLLFDFHNILYEDARGWARKYFSLINASIPIMNPHTKVVQQWNKFFVISCLVAIFIDPLFFFVLSVNEDNKCIVFNSPFAIAIAVVRSVTDFIYLLHMLLQFRLAYVSPESRVVGTGDFVIEPKKIALHYLRGQSMLRNMSEHEYLKSAEVP</sequence>
<keyword evidence="3" id="KW-1133">Transmembrane helix</keyword>
<keyword evidence="1" id="KW-0813">Transport</keyword>
<keyword evidence="1" id="KW-0406">Ion transport</keyword>
<reference evidence="4" key="1">
    <citation type="submission" date="2017-07" db="EMBL/GenBank/DDBJ databases">
        <title>Taro Niue Genome Assembly and Annotation.</title>
        <authorList>
            <person name="Atibalentja N."/>
            <person name="Keating K."/>
            <person name="Fields C.J."/>
        </authorList>
    </citation>
    <scope>NUCLEOTIDE SEQUENCE</scope>
    <source>
        <strain evidence="4">Niue_2</strain>
        <tissue evidence="4">Leaf</tissue>
    </source>
</reference>
<dbReference type="PANTHER" id="PTHR45651">
    <property type="entry name" value="CYCLIC NUCLEOTIDE-GATED ION CHANNEL 15-RELATED-RELATED"/>
    <property type="match status" value="1"/>
</dbReference>
<feature type="transmembrane region" description="Helical" evidence="3">
    <location>
        <begin position="234"/>
        <end position="255"/>
    </location>
</feature>
<keyword evidence="1" id="KW-0407">Ion channel</keyword>
<evidence type="ECO:0000256" key="2">
    <source>
        <dbReference type="SAM" id="MobiDB-lite"/>
    </source>
</evidence>
<dbReference type="GO" id="GO:0016020">
    <property type="term" value="C:membrane"/>
    <property type="evidence" value="ECO:0007669"/>
    <property type="project" value="UniProtKB-SubCell"/>
</dbReference>
<organism evidence="4 5">
    <name type="scientific">Colocasia esculenta</name>
    <name type="common">Wild taro</name>
    <name type="synonym">Arum esculentum</name>
    <dbReference type="NCBI Taxonomy" id="4460"/>
    <lineage>
        <taxon>Eukaryota</taxon>
        <taxon>Viridiplantae</taxon>
        <taxon>Streptophyta</taxon>
        <taxon>Embryophyta</taxon>
        <taxon>Tracheophyta</taxon>
        <taxon>Spermatophyta</taxon>
        <taxon>Magnoliopsida</taxon>
        <taxon>Liliopsida</taxon>
        <taxon>Araceae</taxon>
        <taxon>Aroideae</taxon>
        <taxon>Colocasieae</taxon>
        <taxon>Colocasia</taxon>
    </lineage>
</organism>
<keyword evidence="3" id="KW-0472">Membrane</keyword>
<dbReference type="AlphaFoldDB" id="A0A843VJX7"/>
<protein>
    <submittedName>
        <fullName evidence="4">Uncharacterized protein</fullName>
    </submittedName>
</protein>
<evidence type="ECO:0000313" key="5">
    <source>
        <dbReference type="Proteomes" id="UP000652761"/>
    </source>
</evidence>
<accession>A0A843VJX7</accession>